<dbReference type="Proteomes" id="UP000265742">
    <property type="component" value="Unassembled WGS sequence"/>
</dbReference>
<evidence type="ECO:0000313" key="1">
    <source>
        <dbReference type="EMBL" id="RIX30061.1"/>
    </source>
</evidence>
<proteinExistence type="predicted"/>
<organism evidence="1 2">
    <name type="scientific">Amnibacterium setariae</name>
    <dbReference type="NCBI Taxonomy" id="2306585"/>
    <lineage>
        <taxon>Bacteria</taxon>
        <taxon>Bacillati</taxon>
        <taxon>Actinomycetota</taxon>
        <taxon>Actinomycetes</taxon>
        <taxon>Micrococcales</taxon>
        <taxon>Microbacteriaceae</taxon>
        <taxon>Amnibacterium</taxon>
    </lineage>
</organism>
<reference evidence="2" key="1">
    <citation type="submission" date="2018-09" db="EMBL/GenBank/DDBJ databases">
        <authorList>
            <person name="Kim I."/>
        </authorList>
    </citation>
    <scope>NUCLEOTIDE SEQUENCE [LARGE SCALE GENOMIC DNA]</scope>
    <source>
        <strain evidence="2">DD4a</strain>
    </source>
</reference>
<gene>
    <name evidence="1" type="ORF">D1781_00915</name>
</gene>
<name>A0A3A1U0M7_9MICO</name>
<sequence length="73" mass="7884">MSFNARLRVLVGIRPGSAVSSSLRNAAQIDVYGSTRRPGPFEQPPVEPVQLADPVPWELQDGSGAVADWVNRP</sequence>
<dbReference type="OrthoDB" id="120660at2"/>
<comment type="caution">
    <text evidence="1">The sequence shown here is derived from an EMBL/GenBank/DDBJ whole genome shotgun (WGS) entry which is preliminary data.</text>
</comment>
<dbReference type="RefSeq" id="WP_119480424.1">
    <property type="nucleotide sequence ID" value="NZ_QXTG01000001.1"/>
</dbReference>
<dbReference type="AlphaFoldDB" id="A0A3A1U0M7"/>
<accession>A0A3A1U0M7</accession>
<dbReference type="EMBL" id="QXTG01000001">
    <property type="protein sequence ID" value="RIX30061.1"/>
    <property type="molecule type" value="Genomic_DNA"/>
</dbReference>
<keyword evidence="2" id="KW-1185">Reference proteome</keyword>
<protein>
    <submittedName>
        <fullName evidence="1">Uncharacterized protein</fullName>
    </submittedName>
</protein>
<evidence type="ECO:0000313" key="2">
    <source>
        <dbReference type="Proteomes" id="UP000265742"/>
    </source>
</evidence>